<feature type="compositionally biased region" description="Low complexity" evidence="4">
    <location>
        <begin position="388"/>
        <end position="413"/>
    </location>
</feature>
<feature type="repeat" description="TPR" evidence="3">
    <location>
        <begin position="545"/>
        <end position="578"/>
    </location>
</feature>
<accession>A0A5C6AMK9</accession>
<dbReference type="InterPro" id="IPR019734">
    <property type="entry name" value="TPR_rpt"/>
</dbReference>
<dbReference type="Proteomes" id="UP000317421">
    <property type="component" value="Unassembled WGS sequence"/>
</dbReference>
<dbReference type="AlphaFoldDB" id="A0A5C6AMK9"/>
<feature type="region of interest" description="Disordered" evidence="4">
    <location>
        <begin position="343"/>
        <end position="370"/>
    </location>
</feature>
<feature type="region of interest" description="Disordered" evidence="4">
    <location>
        <begin position="387"/>
        <end position="427"/>
    </location>
</feature>
<dbReference type="PROSITE" id="PS50293">
    <property type="entry name" value="TPR_REGION"/>
    <property type="match status" value="1"/>
</dbReference>
<feature type="compositionally biased region" description="Polar residues" evidence="4">
    <location>
        <begin position="264"/>
        <end position="277"/>
    </location>
</feature>
<feature type="repeat" description="TPR" evidence="3">
    <location>
        <begin position="613"/>
        <end position="646"/>
    </location>
</feature>
<evidence type="ECO:0000313" key="7">
    <source>
        <dbReference type="Proteomes" id="UP000317421"/>
    </source>
</evidence>
<evidence type="ECO:0000256" key="5">
    <source>
        <dbReference type="SAM" id="SignalP"/>
    </source>
</evidence>
<name>A0A5C6AMK9_9BACT</name>
<dbReference type="Pfam" id="PF13371">
    <property type="entry name" value="TPR_9"/>
    <property type="match status" value="1"/>
</dbReference>
<dbReference type="SMART" id="SM00028">
    <property type="entry name" value="TPR"/>
    <property type="match status" value="6"/>
</dbReference>
<reference evidence="6 7" key="1">
    <citation type="submission" date="2019-02" db="EMBL/GenBank/DDBJ databases">
        <title>Deep-cultivation of Planctomycetes and their phenomic and genomic characterization uncovers novel biology.</title>
        <authorList>
            <person name="Wiegand S."/>
            <person name="Jogler M."/>
            <person name="Boedeker C."/>
            <person name="Pinto D."/>
            <person name="Vollmers J."/>
            <person name="Rivas-Marin E."/>
            <person name="Kohn T."/>
            <person name="Peeters S.H."/>
            <person name="Heuer A."/>
            <person name="Rast P."/>
            <person name="Oberbeckmann S."/>
            <person name="Bunk B."/>
            <person name="Jeske O."/>
            <person name="Meyerdierks A."/>
            <person name="Storesund J.E."/>
            <person name="Kallscheuer N."/>
            <person name="Luecker S."/>
            <person name="Lage O.M."/>
            <person name="Pohl T."/>
            <person name="Merkel B.J."/>
            <person name="Hornburger P."/>
            <person name="Mueller R.-W."/>
            <person name="Bruemmer F."/>
            <person name="Labrenz M."/>
            <person name="Spormann A.M."/>
            <person name="Op Den Camp H."/>
            <person name="Overmann J."/>
            <person name="Amann R."/>
            <person name="Jetten M.S.M."/>
            <person name="Mascher T."/>
            <person name="Medema M.H."/>
            <person name="Devos D.P."/>
            <person name="Kaster A.-K."/>
            <person name="Ovreas L."/>
            <person name="Rohde M."/>
            <person name="Galperin M.Y."/>
            <person name="Jogler C."/>
        </authorList>
    </citation>
    <scope>NUCLEOTIDE SEQUENCE [LARGE SCALE GENOMIC DNA]</scope>
    <source>
        <strain evidence="6 7">Pla108</strain>
    </source>
</reference>
<dbReference type="Gene3D" id="1.25.40.10">
    <property type="entry name" value="Tetratricopeptide repeat domain"/>
    <property type="match status" value="1"/>
</dbReference>
<evidence type="ECO:0000313" key="6">
    <source>
        <dbReference type="EMBL" id="TWT99403.1"/>
    </source>
</evidence>
<dbReference type="PROSITE" id="PS50005">
    <property type="entry name" value="TPR"/>
    <property type="match status" value="3"/>
</dbReference>
<dbReference type="InterPro" id="IPR050498">
    <property type="entry name" value="Ycf3"/>
</dbReference>
<feature type="region of interest" description="Disordered" evidence="4">
    <location>
        <begin position="155"/>
        <end position="277"/>
    </location>
</feature>
<dbReference type="PANTHER" id="PTHR44858">
    <property type="entry name" value="TETRATRICOPEPTIDE REPEAT PROTEIN 6"/>
    <property type="match status" value="1"/>
</dbReference>
<feature type="repeat" description="TPR" evidence="3">
    <location>
        <begin position="511"/>
        <end position="544"/>
    </location>
</feature>
<evidence type="ECO:0000256" key="4">
    <source>
        <dbReference type="SAM" id="MobiDB-lite"/>
    </source>
</evidence>
<keyword evidence="2 3" id="KW-0802">TPR repeat</keyword>
<feature type="compositionally biased region" description="Polar residues" evidence="4">
    <location>
        <begin position="313"/>
        <end position="329"/>
    </location>
</feature>
<feature type="chain" id="PRO_5022771699" evidence="5">
    <location>
        <begin position="24"/>
        <end position="751"/>
    </location>
</feature>
<evidence type="ECO:0000256" key="1">
    <source>
        <dbReference type="ARBA" id="ARBA00022737"/>
    </source>
</evidence>
<keyword evidence="5" id="KW-0732">Signal</keyword>
<dbReference type="Pfam" id="PF13414">
    <property type="entry name" value="TPR_11"/>
    <property type="match status" value="1"/>
</dbReference>
<protein>
    <submittedName>
        <fullName evidence="6">Lipoprotein NlpI</fullName>
    </submittedName>
</protein>
<feature type="compositionally biased region" description="Low complexity" evidence="4">
    <location>
        <begin position="231"/>
        <end position="247"/>
    </location>
</feature>
<feature type="compositionally biased region" description="Polar residues" evidence="4">
    <location>
        <begin position="414"/>
        <end position="423"/>
    </location>
</feature>
<dbReference type="PANTHER" id="PTHR44858:SF1">
    <property type="entry name" value="UDP-N-ACETYLGLUCOSAMINE--PEPTIDE N-ACETYLGLUCOSAMINYLTRANSFERASE SPINDLY-RELATED"/>
    <property type="match status" value="1"/>
</dbReference>
<organism evidence="6 7">
    <name type="scientific">Botrimarina colliarenosi</name>
    <dbReference type="NCBI Taxonomy" id="2528001"/>
    <lineage>
        <taxon>Bacteria</taxon>
        <taxon>Pseudomonadati</taxon>
        <taxon>Planctomycetota</taxon>
        <taxon>Planctomycetia</taxon>
        <taxon>Pirellulales</taxon>
        <taxon>Lacipirellulaceae</taxon>
        <taxon>Botrimarina</taxon>
    </lineage>
</organism>
<proteinExistence type="predicted"/>
<feature type="compositionally biased region" description="Polar residues" evidence="4">
    <location>
        <begin position="165"/>
        <end position="175"/>
    </location>
</feature>
<comment type="caution">
    <text evidence="6">The sequence shown here is derived from an EMBL/GenBank/DDBJ whole genome shotgun (WGS) entry which is preliminary data.</text>
</comment>
<dbReference type="SUPFAM" id="SSF48452">
    <property type="entry name" value="TPR-like"/>
    <property type="match status" value="2"/>
</dbReference>
<feature type="signal peptide" evidence="5">
    <location>
        <begin position="1"/>
        <end position="23"/>
    </location>
</feature>
<dbReference type="InterPro" id="IPR011990">
    <property type="entry name" value="TPR-like_helical_dom_sf"/>
</dbReference>
<keyword evidence="6" id="KW-0449">Lipoprotein</keyword>
<evidence type="ECO:0000256" key="2">
    <source>
        <dbReference type="ARBA" id="ARBA00022803"/>
    </source>
</evidence>
<dbReference type="EMBL" id="SJPR01000001">
    <property type="protein sequence ID" value="TWT99403.1"/>
    <property type="molecule type" value="Genomic_DNA"/>
</dbReference>
<feature type="compositionally biased region" description="Polar residues" evidence="4">
    <location>
        <begin position="349"/>
        <end position="361"/>
    </location>
</feature>
<gene>
    <name evidence="6" type="ORF">Pla108_03400</name>
</gene>
<feature type="region of interest" description="Disordered" evidence="4">
    <location>
        <begin position="289"/>
        <end position="329"/>
    </location>
</feature>
<dbReference type="RefSeq" id="WP_197526139.1">
    <property type="nucleotide sequence ID" value="NZ_SJPR01000001.1"/>
</dbReference>
<sequence length="751" mass="78449" precursor="true">MLRRQPLLLTGCLLGSMGIAANAAEPTGVAFAGDLQSIDRAMLDAAQLPLPSVASGPVLTPRTAPQSAATSAMGRPAPVVPAAYAAEMRPRTSDQPETKPSFFSRLKPSWLFSKSEPEQPAVDPFAAAIQDARIQTVGAATQRRDEGVERIPSYVQQGAPRPAANFQTQQGQASRAGSPALKPIAAGSKPTRNGGVAVRSGGGPKRGLLSGLWGSDDAAESPAVMPKPQARRPSTSTASTAPVAPTRIAQAPATAPRPMAYAPSSATPLPSNDSRSLASSGVVMISDDAGASASPAGRKPSPIAMVSPEKPLPTTSSKSTPKPMHLTSTPQVTTLENQFAKAQGPLATPASTQPPHAQLPSSEDAKVVSKPASAPVVVSLPPNPMPAPLQQAAAEPVAAAATPAPATYATTSPSRTEQASPSDETSERAKALLAEAHQLAATAATAEDYSGVLQRCRYVLAIDNSEQAVAYANQLAGWALCKRGEVLEDADRFAEAKTDYQDALHCDAECWRAEHALGVLAAREGNNEEALRRFNRTLLLNPEFAKSYSNRAALAVQNGDYESALRDYQLAIEIDPDLEAAHTGRGRVCHLLGLLDEGLRHLDAAELLSPDDAMIATGRGDVLVDLGRYGQAKAAYERAIALDPQQPAAYRNLAWMQATCPVDEFRDGAAAVVNVQQAEELAGGADDLTLDTKAAALAAAGRFDEAAAVQQQAIDAAPTADAAYSERLAMYRQGTSFTSQPVAVRQATYLK</sequence>
<keyword evidence="7" id="KW-1185">Reference proteome</keyword>
<keyword evidence="1" id="KW-0677">Repeat</keyword>
<evidence type="ECO:0000256" key="3">
    <source>
        <dbReference type="PROSITE-ProRule" id="PRU00339"/>
    </source>
</evidence>